<evidence type="ECO:0000313" key="11">
    <source>
        <dbReference type="Proteomes" id="UP001151582"/>
    </source>
</evidence>
<evidence type="ECO:0000256" key="7">
    <source>
        <dbReference type="ARBA" id="ARBA00023136"/>
    </source>
</evidence>
<name>A0A9W8B2C3_9FUNG</name>
<feature type="transmembrane region" description="Helical" evidence="8">
    <location>
        <begin position="315"/>
        <end position="335"/>
    </location>
</feature>
<feature type="transmembrane region" description="Helical" evidence="8">
    <location>
        <begin position="356"/>
        <end position="375"/>
    </location>
</feature>
<dbReference type="AlphaFoldDB" id="A0A9W8B2C3"/>
<feature type="transmembrane region" description="Helical" evidence="8">
    <location>
        <begin position="64"/>
        <end position="87"/>
    </location>
</feature>
<dbReference type="Proteomes" id="UP001151582">
    <property type="component" value="Unassembled WGS sequence"/>
</dbReference>
<reference evidence="10" key="1">
    <citation type="submission" date="2022-07" db="EMBL/GenBank/DDBJ databases">
        <title>Phylogenomic reconstructions and comparative analyses of Kickxellomycotina fungi.</title>
        <authorList>
            <person name="Reynolds N.K."/>
            <person name="Stajich J.E."/>
            <person name="Barry K."/>
            <person name="Grigoriev I.V."/>
            <person name="Crous P."/>
            <person name="Smith M.E."/>
        </authorList>
    </citation>
    <scope>NUCLEOTIDE SEQUENCE</scope>
    <source>
        <strain evidence="10">RSA 567</strain>
    </source>
</reference>
<dbReference type="InterPro" id="IPR003689">
    <property type="entry name" value="ZIP"/>
</dbReference>
<evidence type="ECO:0000256" key="1">
    <source>
        <dbReference type="ARBA" id="ARBA00004141"/>
    </source>
</evidence>
<evidence type="ECO:0000256" key="2">
    <source>
        <dbReference type="ARBA" id="ARBA00006939"/>
    </source>
</evidence>
<dbReference type="PANTHER" id="PTHR11040">
    <property type="entry name" value="ZINC/IRON TRANSPORTER"/>
    <property type="match status" value="1"/>
</dbReference>
<sequence>MATIGLAAAHDEDSLECDAGAEDDGDYDVGLHIWAIVLVLVVSAVGAVAPIVGTRYPRLRIPPMVLEIGKHFGTGVVLATGFIHLLPDAQANLTDPCLPSGIREYDALAGVVTMVAACFFHLVEFLANMYSVGHSHSHGPAHAPPPPSQHQQLPPLHMALSSTPTQVEAASDNKANGNGTWTTAANRHHVSSESSLAAPFDEKLGHNDAEDTKEITTSRRISTYMLEFGIALHSIFVGLSLGTADGTEFVTLLIALCFHQFFEGIALGSRIAELPAKSVWKPVCNAVLVASTTPLGAVLGMAIRSVYRARSETTLIIQGILYAISSGMLIYTGLVNLIAEEFAHPSFMALPGRLKFMYIVTMYLGAAGMGLVGLWA</sequence>
<dbReference type="OrthoDB" id="448280at2759"/>
<protein>
    <recommendedName>
        <fullName evidence="12">Zinc/iron permease</fullName>
    </recommendedName>
</protein>
<keyword evidence="5 8" id="KW-1133">Transmembrane helix</keyword>
<dbReference type="PANTHER" id="PTHR11040:SF44">
    <property type="entry name" value="PROTEIN ZNTC-RELATED"/>
    <property type="match status" value="1"/>
</dbReference>
<feature type="transmembrane region" description="Helical" evidence="8">
    <location>
        <begin position="283"/>
        <end position="303"/>
    </location>
</feature>
<keyword evidence="4 8" id="KW-0812">Transmembrane</keyword>
<evidence type="ECO:0000256" key="3">
    <source>
        <dbReference type="ARBA" id="ARBA00022448"/>
    </source>
</evidence>
<comment type="similarity">
    <text evidence="2 8">Belongs to the ZIP transporter (TC 2.A.5) family.</text>
</comment>
<keyword evidence="6 8" id="KW-0406">Ion transport</keyword>
<dbReference type="InterPro" id="IPR004698">
    <property type="entry name" value="Zn/Fe_permease_fun/pln"/>
</dbReference>
<feature type="region of interest" description="Disordered" evidence="9">
    <location>
        <begin position="136"/>
        <end position="155"/>
    </location>
</feature>
<comment type="caution">
    <text evidence="10">The sequence shown here is derived from an EMBL/GenBank/DDBJ whole genome shotgun (WGS) entry which is preliminary data.</text>
</comment>
<evidence type="ECO:0000256" key="9">
    <source>
        <dbReference type="SAM" id="MobiDB-lite"/>
    </source>
</evidence>
<evidence type="ECO:0000256" key="6">
    <source>
        <dbReference type="ARBA" id="ARBA00023065"/>
    </source>
</evidence>
<keyword evidence="11" id="KW-1185">Reference proteome</keyword>
<proteinExistence type="inferred from homology"/>
<feature type="transmembrane region" description="Helical" evidence="8">
    <location>
        <begin position="224"/>
        <end position="243"/>
    </location>
</feature>
<evidence type="ECO:0000256" key="8">
    <source>
        <dbReference type="RuleBase" id="RU362088"/>
    </source>
</evidence>
<keyword evidence="7 8" id="KW-0472">Membrane</keyword>
<comment type="subcellular location">
    <subcellularLocation>
        <location evidence="1 8">Membrane</location>
        <topology evidence="1 8">Multi-pass membrane protein</topology>
    </subcellularLocation>
</comment>
<evidence type="ECO:0000313" key="10">
    <source>
        <dbReference type="EMBL" id="KAJ1970437.1"/>
    </source>
</evidence>
<gene>
    <name evidence="10" type="ORF">H4R34_006058</name>
</gene>
<dbReference type="EMBL" id="JANBQB010001772">
    <property type="protein sequence ID" value="KAJ1970437.1"/>
    <property type="molecule type" value="Genomic_DNA"/>
</dbReference>
<comment type="caution">
    <text evidence="8">Lacks conserved residue(s) required for the propagation of feature annotation.</text>
</comment>
<evidence type="ECO:0008006" key="12">
    <source>
        <dbReference type="Google" id="ProtNLM"/>
    </source>
</evidence>
<feature type="region of interest" description="Disordered" evidence="9">
    <location>
        <begin position="161"/>
        <end position="182"/>
    </location>
</feature>
<dbReference type="Pfam" id="PF02535">
    <property type="entry name" value="Zip"/>
    <property type="match status" value="1"/>
</dbReference>
<accession>A0A9W8B2C3</accession>
<dbReference type="GO" id="GO:0005886">
    <property type="term" value="C:plasma membrane"/>
    <property type="evidence" value="ECO:0007669"/>
    <property type="project" value="TreeGrafter"/>
</dbReference>
<evidence type="ECO:0000256" key="5">
    <source>
        <dbReference type="ARBA" id="ARBA00022989"/>
    </source>
</evidence>
<dbReference type="GO" id="GO:0005385">
    <property type="term" value="F:zinc ion transmembrane transporter activity"/>
    <property type="evidence" value="ECO:0007669"/>
    <property type="project" value="InterPro"/>
</dbReference>
<dbReference type="NCBIfam" id="TIGR00820">
    <property type="entry name" value="zip"/>
    <property type="match status" value="1"/>
</dbReference>
<keyword evidence="3 8" id="KW-0813">Transport</keyword>
<feature type="transmembrane region" description="Helical" evidence="8">
    <location>
        <begin position="31"/>
        <end position="52"/>
    </location>
</feature>
<evidence type="ECO:0000256" key="4">
    <source>
        <dbReference type="ARBA" id="ARBA00022692"/>
    </source>
</evidence>
<organism evidence="10 11">
    <name type="scientific">Dimargaris verticillata</name>
    <dbReference type="NCBI Taxonomy" id="2761393"/>
    <lineage>
        <taxon>Eukaryota</taxon>
        <taxon>Fungi</taxon>
        <taxon>Fungi incertae sedis</taxon>
        <taxon>Zoopagomycota</taxon>
        <taxon>Kickxellomycotina</taxon>
        <taxon>Dimargaritomycetes</taxon>
        <taxon>Dimargaritales</taxon>
        <taxon>Dimargaritaceae</taxon>
        <taxon>Dimargaris</taxon>
    </lineage>
</organism>
<feature type="transmembrane region" description="Helical" evidence="8">
    <location>
        <begin position="107"/>
        <end position="127"/>
    </location>
</feature>